<dbReference type="PaxDb" id="44689-DDB0216499"/>
<evidence type="ECO:0000313" key="10">
    <source>
        <dbReference type="Proteomes" id="UP000002195"/>
    </source>
</evidence>
<proteinExistence type="predicted"/>
<dbReference type="SMR" id="Q55H04"/>
<dbReference type="GlyGen" id="Q55H04">
    <property type="glycosylation" value="1 site"/>
</dbReference>
<dbReference type="GO" id="GO:0003964">
    <property type="term" value="F:RNA-directed DNA polymerase activity"/>
    <property type="evidence" value="ECO:0007669"/>
    <property type="project" value="UniProtKB-KW"/>
</dbReference>
<keyword evidence="4" id="KW-0255">Endonuclease</keyword>
<dbReference type="SUPFAM" id="SSF56672">
    <property type="entry name" value="DNA/RNA polymerases"/>
    <property type="match status" value="1"/>
</dbReference>
<dbReference type="KEGG" id="ddi:DDB_G0267306"/>
<evidence type="ECO:0000256" key="4">
    <source>
        <dbReference type="ARBA" id="ARBA00022759"/>
    </source>
</evidence>
<feature type="compositionally biased region" description="Polar residues" evidence="7">
    <location>
        <begin position="1110"/>
        <end position="1122"/>
    </location>
</feature>
<protein>
    <recommendedName>
        <fullName evidence="8">Integrase catalytic domain-containing protein</fullName>
    </recommendedName>
</protein>
<dbReference type="STRING" id="44689.Q55H04"/>
<dbReference type="Pfam" id="PF17917">
    <property type="entry name" value="RT_RNaseH"/>
    <property type="match status" value="1"/>
</dbReference>
<keyword evidence="6" id="KW-0695">RNA-directed DNA polymerase</keyword>
<dbReference type="dictyBase" id="DDB_G0267306"/>
<dbReference type="PhylomeDB" id="Q55H04"/>
<name>Q55H04_DICDI</name>
<feature type="domain" description="Integrase catalytic" evidence="8">
    <location>
        <begin position="809"/>
        <end position="978"/>
    </location>
</feature>
<dbReference type="InParanoid" id="Q55H04"/>
<keyword evidence="2" id="KW-0548">Nucleotidyltransferase</keyword>
<gene>
    <name evidence="9" type="ORF">DDB_G0267306</name>
</gene>
<dbReference type="InterPro" id="IPR012337">
    <property type="entry name" value="RNaseH-like_sf"/>
</dbReference>
<evidence type="ECO:0000256" key="1">
    <source>
        <dbReference type="ARBA" id="ARBA00022679"/>
    </source>
</evidence>
<dbReference type="FunCoup" id="Q55H04">
    <property type="interactions" value="5"/>
</dbReference>
<dbReference type="AlphaFoldDB" id="Q55H04"/>
<dbReference type="GO" id="GO:0003676">
    <property type="term" value="F:nucleic acid binding"/>
    <property type="evidence" value="ECO:0007669"/>
    <property type="project" value="InterPro"/>
</dbReference>
<dbReference type="SUPFAM" id="SSF53098">
    <property type="entry name" value="Ribonuclease H-like"/>
    <property type="match status" value="1"/>
</dbReference>
<dbReference type="Gene3D" id="1.10.340.70">
    <property type="match status" value="1"/>
</dbReference>
<dbReference type="GeneID" id="8615836"/>
<feature type="compositionally biased region" description="Low complexity" evidence="7">
    <location>
        <begin position="1127"/>
        <end position="1138"/>
    </location>
</feature>
<dbReference type="PANTHER" id="PTHR37984">
    <property type="entry name" value="PROTEIN CBG26694"/>
    <property type="match status" value="1"/>
</dbReference>
<evidence type="ECO:0000256" key="7">
    <source>
        <dbReference type="SAM" id="MobiDB-lite"/>
    </source>
</evidence>
<dbReference type="Gene3D" id="3.30.420.10">
    <property type="entry name" value="Ribonuclease H-like superfamily/Ribonuclease H"/>
    <property type="match status" value="1"/>
</dbReference>
<dbReference type="eggNOG" id="KOG0017">
    <property type="taxonomic scope" value="Eukaryota"/>
</dbReference>
<dbReference type="InterPro" id="IPR041373">
    <property type="entry name" value="RT_RNaseH"/>
</dbReference>
<evidence type="ECO:0000256" key="2">
    <source>
        <dbReference type="ARBA" id="ARBA00022695"/>
    </source>
</evidence>
<dbReference type="EMBL" id="AAFI02000001">
    <property type="protein sequence ID" value="EAL73790.1"/>
    <property type="molecule type" value="Genomic_DNA"/>
</dbReference>
<dbReference type="InterPro" id="IPR001584">
    <property type="entry name" value="Integrase_cat-core"/>
</dbReference>
<comment type="caution">
    <text evidence="9">The sequence shown here is derived from an EMBL/GenBank/DDBJ whole genome shotgun (WGS) entry which is preliminary data.</text>
</comment>
<evidence type="ECO:0000313" key="9">
    <source>
        <dbReference type="EMBL" id="EAL73790.1"/>
    </source>
</evidence>
<dbReference type="InterPro" id="IPR043502">
    <property type="entry name" value="DNA/RNA_pol_sf"/>
</dbReference>
<dbReference type="InterPro" id="IPR043128">
    <property type="entry name" value="Rev_trsase/Diguanyl_cyclase"/>
</dbReference>
<dbReference type="PROSITE" id="PS00141">
    <property type="entry name" value="ASP_PROTEASE"/>
    <property type="match status" value="1"/>
</dbReference>
<dbReference type="OMA" id="GYHPTFD"/>
<dbReference type="VEuPathDB" id="AmoebaDB:DDB_G0267306"/>
<dbReference type="GO" id="GO:0015074">
    <property type="term" value="P:DNA integration"/>
    <property type="evidence" value="ECO:0007669"/>
    <property type="project" value="InterPro"/>
</dbReference>
<dbReference type="Pfam" id="PF17921">
    <property type="entry name" value="Integrase_H2C2"/>
    <property type="match status" value="1"/>
</dbReference>
<dbReference type="InterPro" id="IPR000477">
    <property type="entry name" value="RT_dom"/>
</dbReference>
<sequence length="1153" mass="134407">MMKYTPQKIEFNTPTELTNVQDKNYTVNIFNRPKILNSGKELINDEEDELLYTIKFDKETNKPIISLLHSTGTSDTALIPTLKCLIVPNRENMDKPKIIINSHSKKKQFKLILDTGSNVSLINKRLISKDMKNHVHKTKAKINLPLLDVKEDTYKINYQQSNQLHCNVKAPRKHVTVSNDNQSQSHNLLDDDEDIKEQVTKFIESIPSQLCDILVKNNPEEEEIQAVRDFINNSFEDVIVDKLPDVPDQINNSRRGNIIHNIIIKKDQDVEPTKKQIYYSTDDHKRHVEEMVLKFIDLGIIKRSESNYSSPIMLLKKRDSWRVVHDYRQINKVTVRDDHPFTPVDSLLNQCKYSKLFSKFDMIMGYLQVLINPEHAKYTIFITHIGKFEYTRMPQGLVNSPSTFARLMVEIFGKIKSLLQYFDDLLVHSKLDYMTEVDFLGFHIHKDGISPRAAKVRAISELPEPRNAKEAEAALGLFGFFRRHIENYAEKTYHLSKESIGKNKKTLSDESLKEFNNLKKEFEGENIVDIPIEQDNCIPIDIEKVKASTDMPIHSDNNNLNNGSFHLYCDVNDKALSGVLYQIQGDKFKVIWFHSRKLTDTQKRYSIGDREFLSIIDSLKKFQHLLIGKKVSIYTDHQNLKYIINKSNDKPFTKRQDNYMKYIKEFDYELRHISGKKNCIADFLSRKYDNFQWDESFLNKIKEEQINSQWLLEMKKNPNLCIEEINDLCYLSEDGFKKLIIIDKETIHTVIREYHDTKYSGHYALDITYNNIRQDYYFKEMFSIIKRYIKSCATCQLKINRKDNGILQSLEIPFEVWRDISIDFLSLPKTMYALNGFTVEVDQVCVIVCRLSKMVNIVPCHKTIDAQHTAQLLLNHVFRLHGYPRTIVSDRDPRFLSEICERWAKTMDSKLKMTVAHRAQADGQTERMNREIIRILTKASTEYVENCSDIIPLIEFAMNSSMSKSTKMSPFQIVYGFNPPTPVNHFNSLTKTRIPMSNIKKIVRDNILDAQINAQKYYNRGRGDVIFVVGEKVMVKRKFFQTNLSKDLISHKLESKNCGPFIITAVHGNNVTLDLLVREYWNNVQKKQLNSRRERENVTTEAVEPIVSPPLSQEVQRSQTLQPTPPRQQNSNSNQMNQSKKRKSRNQNTSIEK</sequence>
<dbReference type="GO" id="GO:0004190">
    <property type="term" value="F:aspartic-type endopeptidase activity"/>
    <property type="evidence" value="ECO:0007669"/>
    <property type="project" value="InterPro"/>
</dbReference>
<evidence type="ECO:0000256" key="5">
    <source>
        <dbReference type="ARBA" id="ARBA00022801"/>
    </source>
</evidence>
<evidence type="ECO:0000259" key="8">
    <source>
        <dbReference type="PROSITE" id="PS50994"/>
    </source>
</evidence>
<evidence type="ECO:0000256" key="3">
    <source>
        <dbReference type="ARBA" id="ARBA00022722"/>
    </source>
</evidence>
<dbReference type="Pfam" id="PF00078">
    <property type="entry name" value="RVT_1"/>
    <property type="match status" value="1"/>
</dbReference>
<keyword evidence="3" id="KW-0540">Nuclease</keyword>
<dbReference type="PANTHER" id="PTHR37984:SF5">
    <property type="entry name" value="PROTEIN NYNRIN-LIKE"/>
    <property type="match status" value="1"/>
</dbReference>
<dbReference type="CDD" id="cd01647">
    <property type="entry name" value="RT_LTR"/>
    <property type="match status" value="1"/>
</dbReference>
<dbReference type="InterPro" id="IPR050951">
    <property type="entry name" value="Retrovirus_Pol_polyprotein"/>
</dbReference>
<dbReference type="GO" id="GO:0006508">
    <property type="term" value="P:proteolysis"/>
    <property type="evidence" value="ECO:0007669"/>
    <property type="project" value="InterPro"/>
</dbReference>
<dbReference type="Gene3D" id="3.10.20.370">
    <property type="match status" value="1"/>
</dbReference>
<keyword evidence="10" id="KW-1185">Reference proteome</keyword>
<dbReference type="InterPro" id="IPR041588">
    <property type="entry name" value="Integrase_H2C2"/>
</dbReference>
<organism evidence="9 10">
    <name type="scientific">Dictyostelium discoideum</name>
    <name type="common">Social amoeba</name>
    <dbReference type="NCBI Taxonomy" id="44689"/>
    <lineage>
        <taxon>Eukaryota</taxon>
        <taxon>Amoebozoa</taxon>
        <taxon>Evosea</taxon>
        <taxon>Eumycetozoa</taxon>
        <taxon>Dictyostelia</taxon>
        <taxon>Dictyosteliales</taxon>
        <taxon>Dictyosteliaceae</taxon>
        <taxon>Dictyostelium</taxon>
    </lineage>
</organism>
<dbReference type="Proteomes" id="UP000002195">
    <property type="component" value="Unassembled WGS sequence"/>
</dbReference>
<dbReference type="Gene3D" id="3.30.70.270">
    <property type="match status" value="2"/>
</dbReference>
<dbReference type="PROSITE" id="PS50994">
    <property type="entry name" value="INTEGRASE"/>
    <property type="match status" value="1"/>
</dbReference>
<dbReference type="HOGENOM" id="CLU_276281_0_0_1"/>
<accession>Q55H04</accession>
<dbReference type="CDD" id="cd09274">
    <property type="entry name" value="RNase_HI_RT_Ty3"/>
    <property type="match status" value="1"/>
</dbReference>
<dbReference type="InterPro" id="IPR036397">
    <property type="entry name" value="RNaseH_sf"/>
</dbReference>
<feature type="region of interest" description="Disordered" evidence="7">
    <location>
        <begin position="1091"/>
        <end position="1153"/>
    </location>
</feature>
<keyword evidence="5" id="KW-0378">Hydrolase</keyword>
<dbReference type="GO" id="GO:0004519">
    <property type="term" value="F:endonuclease activity"/>
    <property type="evidence" value="ECO:0007669"/>
    <property type="project" value="UniProtKB-KW"/>
</dbReference>
<reference evidence="9 10" key="1">
    <citation type="journal article" date="2005" name="Nature">
        <title>The genome of the social amoeba Dictyostelium discoideum.</title>
        <authorList>
            <consortium name="The Dictyostelium discoideum Sequencing Consortium"/>
            <person name="Eichinger L."/>
            <person name="Pachebat J.A."/>
            <person name="Glockner G."/>
            <person name="Rajandream M.A."/>
            <person name="Sucgang R."/>
            <person name="Berriman M."/>
            <person name="Song J."/>
            <person name="Olsen R."/>
            <person name="Szafranski K."/>
            <person name="Xu Q."/>
            <person name="Tunggal B."/>
            <person name="Kummerfeld S."/>
            <person name="Madera M."/>
            <person name="Konfortov B.A."/>
            <person name="Rivero F."/>
            <person name="Bankier A.T."/>
            <person name="Lehmann R."/>
            <person name="Hamlin N."/>
            <person name="Davies R."/>
            <person name="Gaudet P."/>
            <person name="Fey P."/>
            <person name="Pilcher K."/>
            <person name="Chen G."/>
            <person name="Saunders D."/>
            <person name="Sodergren E."/>
            <person name="Davis P."/>
            <person name="Kerhornou A."/>
            <person name="Nie X."/>
            <person name="Hall N."/>
            <person name="Anjard C."/>
            <person name="Hemphill L."/>
            <person name="Bason N."/>
            <person name="Farbrother P."/>
            <person name="Desany B."/>
            <person name="Just E."/>
            <person name="Morio T."/>
            <person name="Rost R."/>
            <person name="Churcher C."/>
            <person name="Cooper J."/>
            <person name="Haydock S."/>
            <person name="van Driessche N."/>
            <person name="Cronin A."/>
            <person name="Goodhead I."/>
            <person name="Muzny D."/>
            <person name="Mourier T."/>
            <person name="Pain A."/>
            <person name="Lu M."/>
            <person name="Harper D."/>
            <person name="Lindsay R."/>
            <person name="Hauser H."/>
            <person name="James K."/>
            <person name="Quiles M."/>
            <person name="Madan Babu M."/>
            <person name="Saito T."/>
            <person name="Buchrieser C."/>
            <person name="Wardroper A."/>
            <person name="Felder M."/>
            <person name="Thangavelu M."/>
            <person name="Johnson D."/>
            <person name="Knights A."/>
            <person name="Loulseged H."/>
            <person name="Mungall K."/>
            <person name="Oliver K."/>
            <person name="Price C."/>
            <person name="Quail M.A."/>
            <person name="Urushihara H."/>
            <person name="Hernandez J."/>
            <person name="Rabbinowitsch E."/>
            <person name="Steffen D."/>
            <person name="Sanders M."/>
            <person name="Ma J."/>
            <person name="Kohara Y."/>
            <person name="Sharp S."/>
            <person name="Simmonds M."/>
            <person name="Spiegler S."/>
            <person name="Tivey A."/>
            <person name="Sugano S."/>
            <person name="White B."/>
            <person name="Walker D."/>
            <person name="Woodward J."/>
            <person name="Winckler T."/>
            <person name="Tanaka Y."/>
            <person name="Shaulsky G."/>
            <person name="Schleicher M."/>
            <person name="Weinstock G."/>
            <person name="Rosenthal A."/>
            <person name="Cox E.C."/>
            <person name="Chisholm R.L."/>
            <person name="Gibbs R."/>
            <person name="Loomis W.F."/>
            <person name="Platzer M."/>
            <person name="Kay R.R."/>
            <person name="Williams J."/>
            <person name="Dear P.H."/>
            <person name="Noegel A.A."/>
            <person name="Barrell B."/>
            <person name="Kuspa A."/>
        </authorList>
    </citation>
    <scope>NUCLEOTIDE SEQUENCE [LARGE SCALE GENOMIC DNA]</scope>
    <source>
        <strain evidence="9 10">AX4</strain>
    </source>
</reference>
<keyword evidence="1" id="KW-0808">Transferase</keyword>
<dbReference type="RefSeq" id="XP_647714.1">
    <property type="nucleotide sequence ID" value="XM_642622.1"/>
</dbReference>
<dbReference type="Gene3D" id="3.10.10.10">
    <property type="entry name" value="HIV Type 1 Reverse Transcriptase, subunit A, domain 1"/>
    <property type="match status" value="1"/>
</dbReference>
<dbReference type="InterPro" id="IPR001969">
    <property type="entry name" value="Aspartic_peptidase_AS"/>
</dbReference>
<evidence type="ECO:0000256" key="6">
    <source>
        <dbReference type="ARBA" id="ARBA00022918"/>
    </source>
</evidence>